<feature type="transmembrane region" description="Helical" evidence="8">
    <location>
        <begin position="125"/>
        <end position="150"/>
    </location>
</feature>
<feature type="region of interest" description="Disordered" evidence="7">
    <location>
        <begin position="632"/>
        <end position="682"/>
    </location>
</feature>
<dbReference type="FunFam" id="1.20.1720.10:FF:000013">
    <property type="entry name" value="Related to multidrug resistance proteins"/>
    <property type="match status" value="1"/>
</dbReference>
<evidence type="ECO:0000259" key="9">
    <source>
        <dbReference type="PROSITE" id="PS50850"/>
    </source>
</evidence>
<dbReference type="InterPro" id="IPR011701">
    <property type="entry name" value="MFS"/>
</dbReference>
<comment type="caution">
    <text evidence="10">The sequence shown here is derived from an EMBL/GenBank/DDBJ whole genome shotgun (WGS) entry which is preliminary data.</text>
</comment>
<feature type="compositionally biased region" description="Basic and acidic residues" evidence="7">
    <location>
        <begin position="632"/>
        <end position="649"/>
    </location>
</feature>
<evidence type="ECO:0000256" key="5">
    <source>
        <dbReference type="ARBA" id="ARBA00022989"/>
    </source>
</evidence>
<dbReference type="CDD" id="cd17502">
    <property type="entry name" value="MFS_Azr1_MDR_like"/>
    <property type="match status" value="1"/>
</dbReference>
<dbReference type="PRINTS" id="PR01036">
    <property type="entry name" value="TCRTETB"/>
</dbReference>
<feature type="domain" description="Major facilitator superfamily (MFS) profile" evidence="9">
    <location>
        <begin position="128"/>
        <end position="619"/>
    </location>
</feature>
<feature type="transmembrane region" description="Helical" evidence="8">
    <location>
        <begin position="454"/>
        <end position="474"/>
    </location>
</feature>
<dbReference type="SUPFAM" id="SSF103473">
    <property type="entry name" value="MFS general substrate transporter"/>
    <property type="match status" value="1"/>
</dbReference>
<feature type="transmembrane region" description="Helical" evidence="8">
    <location>
        <begin position="193"/>
        <end position="210"/>
    </location>
</feature>
<dbReference type="PROSITE" id="PS50850">
    <property type="entry name" value="MFS"/>
    <property type="match status" value="1"/>
</dbReference>
<reference evidence="10 11" key="1">
    <citation type="submission" date="2018-11" db="EMBL/GenBank/DDBJ databases">
        <title>Genome assembly of Steccherinum ochraceum LE-BIN_3174, the white-rot fungus of the Steccherinaceae family (The Residual Polyporoid clade, Polyporales, Basidiomycota).</title>
        <authorList>
            <person name="Fedorova T.V."/>
            <person name="Glazunova O.A."/>
            <person name="Landesman E.O."/>
            <person name="Moiseenko K.V."/>
            <person name="Psurtseva N.V."/>
            <person name="Savinova O.S."/>
            <person name="Shakhova N.V."/>
            <person name="Tyazhelova T.V."/>
            <person name="Vasina D.V."/>
        </authorList>
    </citation>
    <scope>NUCLEOTIDE SEQUENCE [LARGE SCALE GENOMIC DNA]</scope>
    <source>
        <strain evidence="10 11">LE-BIN_3174</strain>
    </source>
</reference>
<protein>
    <recommendedName>
        <fullName evidence="9">Major facilitator superfamily (MFS) profile domain-containing protein</fullName>
    </recommendedName>
</protein>
<evidence type="ECO:0000256" key="1">
    <source>
        <dbReference type="ARBA" id="ARBA00004127"/>
    </source>
</evidence>
<keyword evidence="3" id="KW-0813">Transport</keyword>
<comment type="subcellular location">
    <subcellularLocation>
        <location evidence="1">Endomembrane system</location>
        <topology evidence="1">Multi-pass membrane protein</topology>
    </subcellularLocation>
</comment>
<dbReference type="Gene3D" id="1.20.1250.20">
    <property type="entry name" value="MFS general substrate transporter like domains"/>
    <property type="match status" value="1"/>
</dbReference>
<evidence type="ECO:0000313" key="11">
    <source>
        <dbReference type="Proteomes" id="UP000292702"/>
    </source>
</evidence>
<gene>
    <name evidence="10" type="ORF">EIP91_000821</name>
</gene>
<dbReference type="GO" id="GO:0005886">
    <property type="term" value="C:plasma membrane"/>
    <property type="evidence" value="ECO:0007669"/>
    <property type="project" value="TreeGrafter"/>
</dbReference>
<dbReference type="Pfam" id="PF07690">
    <property type="entry name" value="MFS_1"/>
    <property type="match status" value="1"/>
</dbReference>
<keyword evidence="6 8" id="KW-0472">Membrane</keyword>
<accession>A0A4V2MWM7</accession>
<evidence type="ECO:0000256" key="2">
    <source>
        <dbReference type="ARBA" id="ARBA00008335"/>
    </source>
</evidence>
<feature type="transmembrane region" description="Helical" evidence="8">
    <location>
        <begin position="390"/>
        <end position="409"/>
    </location>
</feature>
<dbReference type="Proteomes" id="UP000292702">
    <property type="component" value="Unassembled WGS sequence"/>
</dbReference>
<feature type="transmembrane region" description="Helical" evidence="8">
    <location>
        <begin position="216"/>
        <end position="239"/>
    </location>
</feature>
<dbReference type="PANTHER" id="PTHR23501">
    <property type="entry name" value="MAJOR FACILITATOR SUPERFAMILY"/>
    <property type="match status" value="1"/>
</dbReference>
<dbReference type="InterPro" id="IPR020846">
    <property type="entry name" value="MFS_dom"/>
</dbReference>
<feature type="transmembrane region" description="Helical" evidence="8">
    <location>
        <begin position="315"/>
        <end position="338"/>
    </location>
</feature>
<feature type="transmembrane region" description="Helical" evidence="8">
    <location>
        <begin position="524"/>
        <end position="542"/>
    </location>
</feature>
<keyword evidence="11" id="KW-1185">Reference proteome</keyword>
<dbReference type="PANTHER" id="PTHR23501:SF189">
    <property type="entry name" value="DRUG TRANSPORTER, PUTATIVE (AFU_ORTHOLOGUE AFUA_4G03920)-RELATED"/>
    <property type="match status" value="1"/>
</dbReference>
<evidence type="ECO:0000256" key="7">
    <source>
        <dbReference type="SAM" id="MobiDB-lite"/>
    </source>
</evidence>
<name>A0A4V2MWM7_9APHY</name>
<feature type="transmembrane region" description="Helical" evidence="8">
    <location>
        <begin position="350"/>
        <end position="369"/>
    </location>
</feature>
<dbReference type="AlphaFoldDB" id="A0A4V2MWM7"/>
<dbReference type="STRING" id="92696.A0A4V2MWM7"/>
<feature type="region of interest" description="Disordered" evidence="7">
    <location>
        <begin position="79"/>
        <end position="107"/>
    </location>
</feature>
<dbReference type="InterPro" id="IPR036259">
    <property type="entry name" value="MFS_trans_sf"/>
</dbReference>
<sequence>GYGVIGVLLAASSGTTSIDRVHSPAALDEYEHYDTVLSADIIYEVTQRVLFTTPWPMSIGRQEILAIAFRRGIPLPPSPTTMSTLPSEAPTPSGAATPTGTATPKTPRRQVELTDQTNLLPFKKILVVFLSLSVCILVSTLDATISATALPTISKAFNAGSISSWVPSAYLLTSTAFQPLYGRFSDIFGRKATLCLAMAIFMLGSFLAGLSRSILQLIICRGIAGAGGGGIPSVVQIVMADVVSLRDRGKYQGIIGGVVALGNSIGPLIGGALAEKVTWRWCFWITLPISAVAIVIVIVVLPLKSVQGDFRRKLLVIDYLGVFLTLIGCTLVMLPLIWGGVTFPWDSPMILGPLCSGAFVVGVFCLWEWKGAKLPIVPMYIFKETTVTGVYITMFINGFIFYSSLFYIPQFFQVALSDSPIRSGVFLLPVLVSQTLASFIAGQIVSKTGHYRTVIHSGFTVWAIGCGCLSTINAHTSKALLVIFMLLTGTGAGQTLQTTTVAAQASVPRKDMAVVTAVRNFVRLLGGTLSLAIGGTIINNSIRHTMTSLRLPSATIDALVDNPSILGVRANTTALGITPTDADQILRGYTTGFRTVFILNAGLSAVATITSVVMIKQQDLTRGDEEKLRAEAKAWSERHAKNEKEKEKLNVTGDVDVESGEGGTGRNIEMEVVGGETDRKKD</sequence>
<comment type="similarity">
    <text evidence="2">Belongs to the major facilitator superfamily.</text>
</comment>
<evidence type="ECO:0000313" key="10">
    <source>
        <dbReference type="EMBL" id="TCD66867.1"/>
    </source>
</evidence>
<feature type="transmembrane region" description="Helical" evidence="8">
    <location>
        <begin position="596"/>
        <end position="615"/>
    </location>
</feature>
<dbReference type="Gene3D" id="1.20.1720.10">
    <property type="entry name" value="Multidrug resistance protein D"/>
    <property type="match status" value="1"/>
</dbReference>
<dbReference type="OrthoDB" id="10021397at2759"/>
<dbReference type="EMBL" id="RWJN01000119">
    <property type="protein sequence ID" value="TCD66867.1"/>
    <property type="molecule type" value="Genomic_DNA"/>
</dbReference>
<evidence type="ECO:0000256" key="4">
    <source>
        <dbReference type="ARBA" id="ARBA00022692"/>
    </source>
</evidence>
<feature type="transmembrane region" description="Helical" evidence="8">
    <location>
        <begin position="480"/>
        <end position="503"/>
    </location>
</feature>
<feature type="non-terminal residue" evidence="10">
    <location>
        <position position="1"/>
    </location>
</feature>
<proteinExistence type="inferred from homology"/>
<organism evidence="10 11">
    <name type="scientific">Steccherinum ochraceum</name>
    <dbReference type="NCBI Taxonomy" id="92696"/>
    <lineage>
        <taxon>Eukaryota</taxon>
        <taxon>Fungi</taxon>
        <taxon>Dikarya</taxon>
        <taxon>Basidiomycota</taxon>
        <taxon>Agaricomycotina</taxon>
        <taxon>Agaricomycetes</taxon>
        <taxon>Polyporales</taxon>
        <taxon>Steccherinaceae</taxon>
        <taxon>Steccherinum</taxon>
    </lineage>
</organism>
<dbReference type="GO" id="GO:0012505">
    <property type="term" value="C:endomembrane system"/>
    <property type="evidence" value="ECO:0007669"/>
    <property type="project" value="UniProtKB-SubCell"/>
</dbReference>
<evidence type="ECO:0000256" key="6">
    <source>
        <dbReference type="ARBA" id="ARBA00023136"/>
    </source>
</evidence>
<evidence type="ECO:0000256" key="3">
    <source>
        <dbReference type="ARBA" id="ARBA00022448"/>
    </source>
</evidence>
<keyword evidence="5 8" id="KW-1133">Transmembrane helix</keyword>
<dbReference type="GO" id="GO:0022857">
    <property type="term" value="F:transmembrane transporter activity"/>
    <property type="evidence" value="ECO:0007669"/>
    <property type="project" value="InterPro"/>
</dbReference>
<evidence type="ECO:0000256" key="8">
    <source>
        <dbReference type="SAM" id="Phobius"/>
    </source>
</evidence>
<feature type="transmembrane region" description="Helical" evidence="8">
    <location>
        <begin position="421"/>
        <end position="442"/>
    </location>
</feature>
<feature type="transmembrane region" description="Helical" evidence="8">
    <location>
        <begin position="281"/>
        <end position="303"/>
    </location>
</feature>
<feature type="compositionally biased region" description="Low complexity" evidence="7">
    <location>
        <begin position="80"/>
        <end position="105"/>
    </location>
</feature>
<keyword evidence="4 8" id="KW-0812">Transmembrane</keyword>